<name>A0A150FSK2_CLOPD</name>
<sequence length="129" mass="15272">MLYNLQRKIFEMLNIEEIKNIANTYDYIPEDAKLPYIVIGEDRSIDYNTKTAKGKEITTTIHIWCDKRGSLQTKKLLGLIEKALVKDFQIENYIYEYKTTEFMSVERETIELLHGTIQIIYRAWEVQNG</sequence>
<evidence type="ECO:0000313" key="4">
    <source>
        <dbReference type="Proteomes" id="UP000323392"/>
    </source>
</evidence>
<dbReference type="InterPro" id="IPR053745">
    <property type="entry name" value="Viral_Tail_Comp_sf"/>
</dbReference>
<dbReference type="STRING" id="1121328.JWYL7_1085"/>
<proteinExistence type="predicted"/>
<comment type="caution">
    <text evidence="1">The sequence shown here is derived from an EMBL/GenBank/DDBJ whole genome shotgun (WGS) entry which is preliminary data.</text>
</comment>
<accession>A0A150FSK2</accession>
<dbReference type="RefSeq" id="WP_066070152.1">
    <property type="nucleotide sequence ID" value="NZ_LSFY01000001.1"/>
</dbReference>
<dbReference type="AlphaFoldDB" id="A0A150FSK2"/>
<dbReference type="Proteomes" id="UP000092605">
    <property type="component" value="Unassembled WGS sequence"/>
</dbReference>
<dbReference type="Proteomes" id="UP000323392">
    <property type="component" value="Unassembled WGS sequence"/>
</dbReference>
<reference evidence="1 3" key="1">
    <citation type="submission" date="2016-02" db="EMBL/GenBank/DDBJ databases">
        <title>Draft genome sequence for Clostridium paradoxum JW-YL-7.</title>
        <authorList>
            <person name="Utturkar S.M."/>
            <person name="Lancaster A."/>
            <person name="Poole F.L."/>
            <person name="Adams M.W."/>
            <person name="Brown S.D."/>
        </authorList>
    </citation>
    <scope>NUCLEOTIDE SEQUENCE [LARGE SCALE GENOMIC DNA]</scope>
    <source>
        <strain evidence="1 3">JW-YL-7</strain>
    </source>
</reference>
<evidence type="ECO:0000313" key="1">
    <source>
        <dbReference type="EMBL" id="KXZ40010.1"/>
    </source>
</evidence>
<evidence type="ECO:0000313" key="2">
    <source>
        <dbReference type="EMBL" id="SHL13702.1"/>
    </source>
</evidence>
<dbReference type="EMBL" id="LSFY01000001">
    <property type="protein sequence ID" value="KXZ40010.1"/>
    <property type="molecule type" value="Genomic_DNA"/>
</dbReference>
<protein>
    <recommendedName>
        <fullName evidence="5">Phage protein</fullName>
    </recommendedName>
</protein>
<keyword evidence="4" id="KW-1185">Reference proteome</keyword>
<organism evidence="1 3">
    <name type="scientific">Alkalithermobacter thermoalcaliphilus JW-YL-7 = DSM 7308</name>
    <dbReference type="NCBI Taxonomy" id="1121328"/>
    <lineage>
        <taxon>Bacteria</taxon>
        <taxon>Bacillati</taxon>
        <taxon>Bacillota</taxon>
        <taxon>Clostridia</taxon>
        <taxon>Peptostreptococcales</taxon>
        <taxon>Tepidibacteraceae</taxon>
        <taxon>Alkalithermobacter</taxon>
    </lineage>
</organism>
<dbReference type="InterPro" id="IPR021508">
    <property type="entry name" value="Gp17-like"/>
</dbReference>
<dbReference type="PATRIC" id="fig|1121328.3.peg.1095"/>
<gene>
    <name evidence="1" type="ORF">JWYL7_1085</name>
    <name evidence="2" type="ORF">SAMN05661008_01530</name>
</gene>
<evidence type="ECO:0000313" key="3">
    <source>
        <dbReference type="Proteomes" id="UP000092605"/>
    </source>
</evidence>
<evidence type="ECO:0008006" key="5">
    <source>
        <dbReference type="Google" id="ProtNLM"/>
    </source>
</evidence>
<reference evidence="2 4" key="2">
    <citation type="submission" date="2016-11" db="EMBL/GenBank/DDBJ databases">
        <authorList>
            <person name="Varghese N."/>
            <person name="Submissions S."/>
        </authorList>
    </citation>
    <scope>NUCLEOTIDE SEQUENCE [LARGE SCALE GENOMIC DNA]</scope>
    <source>
        <strain evidence="2 4">DSM 7308</strain>
    </source>
</reference>
<dbReference type="Pfam" id="PF11367">
    <property type="entry name" value="Tail_completion_gp17"/>
    <property type="match status" value="1"/>
</dbReference>
<dbReference type="Gene3D" id="3.30.2000.30">
    <property type="match status" value="1"/>
</dbReference>
<dbReference type="OrthoDB" id="2880980at2"/>
<dbReference type="EMBL" id="FRBG01000012">
    <property type="protein sequence ID" value="SHL13702.1"/>
    <property type="molecule type" value="Genomic_DNA"/>
</dbReference>